<reference evidence="2" key="2">
    <citation type="journal article" date="2017" name="Nat. Plants">
        <title>The Aegilops tauschii genome reveals multiple impacts of transposons.</title>
        <authorList>
            <person name="Zhao G."/>
            <person name="Zou C."/>
            <person name="Li K."/>
            <person name="Wang K."/>
            <person name="Li T."/>
            <person name="Gao L."/>
            <person name="Zhang X."/>
            <person name="Wang H."/>
            <person name="Yang Z."/>
            <person name="Liu X."/>
            <person name="Jiang W."/>
            <person name="Mao L."/>
            <person name="Kong X."/>
            <person name="Jiao Y."/>
            <person name="Jia J."/>
        </authorList>
    </citation>
    <scope>NUCLEOTIDE SEQUENCE [LARGE SCALE GENOMIC DNA]</scope>
    <source>
        <strain evidence="2">cv. AL8/78</strain>
    </source>
</reference>
<reference evidence="1" key="4">
    <citation type="submission" date="2019-03" db="UniProtKB">
        <authorList>
            <consortium name="EnsemblPlants"/>
        </authorList>
    </citation>
    <scope>IDENTIFICATION</scope>
</reference>
<evidence type="ECO:0000313" key="2">
    <source>
        <dbReference type="Proteomes" id="UP000015105"/>
    </source>
</evidence>
<keyword evidence="2" id="KW-1185">Reference proteome</keyword>
<organism evidence="1 2">
    <name type="scientific">Aegilops tauschii subsp. strangulata</name>
    <name type="common">Goatgrass</name>
    <dbReference type="NCBI Taxonomy" id="200361"/>
    <lineage>
        <taxon>Eukaryota</taxon>
        <taxon>Viridiplantae</taxon>
        <taxon>Streptophyta</taxon>
        <taxon>Embryophyta</taxon>
        <taxon>Tracheophyta</taxon>
        <taxon>Spermatophyta</taxon>
        <taxon>Magnoliopsida</taxon>
        <taxon>Liliopsida</taxon>
        <taxon>Poales</taxon>
        <taxon>Poaceae</taxon>
        <taxon>BOP clade</taxon>
        <taxon>Pooideae</taxon>
        <taxon>Triticodae</taxon>
        <taxon>Triticeae</taxon>
        <taxon>Triticinae</taxon>
        <taxon>Aegilops</taxon>
    </lineage>
</organism>
<proteinExistence type="predicted"/>
<dbReference type="Proteomes" id="UP000015105">
    <property type="component" value="Chromosome 7D"/>
</dbReference>
<accession>A0A453RTG2</accession>
<sequence>PLVLLKPFTFMLAILQVTSDLFVQFSNLIW</sequence>
<dbReference type="Gramene" id="AET7Gv20693800.22">
    <property type="protein sequence ID" value="AET7Gv20693800.22"/>
    <property type="gene ID" value="AET7Gv20693800"/>
</dbReference>
<protein>
    <submittedName>
        <fullName evidence="1">Uncharacterized protein</fullName>
    </submittedName>
</protein>
<reference evidence="1" key="3">
    <citation type="journal article" date="2017" name="Nature">
        <title>Genome sequence of the progenitor of the wheat D genome Aegilops tauschii.</title>
        <authorList>
            <person name="Luo M.C."/>
            <person name="Gu Y.Q."/>
            <person name="Puiu D."/>
            <person name="Wang H."/>
            <person name="Twardziok S.O."/>
            <person name="Deal K.R."/>
            <person name="Huo N."/>
            <person name="Zhu T."/>
            <person name="Wang L."/>
            <person name="Wang Y."/>
            <person name="McGuire P.E."/>
            <person name="Liu S."/>
            <person name="Long H."/>
            <person name="Ramasamy R.K."/>
            <person name="Rodriguez J.C."/>
            <person name="Van S.L."/>
            <person name="Yuan L."/>
            <person name="Wang Z."/>
            <person name="Xia Z."/>
            <person name="Xiao L."/>
            <person name="Anderson O.D."/>
            <person name="Ouyang S."/>
            <person name="Liang Y."/>
            <person name="Zimin A.V."/>
            <person name="Pertea G."/>
            <person name="Qi P."/>
            <person name="Bennetzen J.L."/>
            <person name="Dai X."/>
            <person name="Dawson M.W."/>
            <person name="Muller H.G."/>
            <person name="Kugler K."/>
            <person name="Rivarola-Duarte L."/>
            <person name="Spannagl M."/>
            <person name="Mayer K.F.X."/>
            <person name="Lu F.H."/>
            <person name="Bevan M.W."/>
            <person name="Leroy P."/>
            <person name="Li P."/>
            <person name="You F.M."/>
            <person name="Sun Q."/>
            <person name="Liu Z."/>
            <person name="Lyons E."/>
            <person name="Wicker T."/>
            <person name="Salzberg S.L."/>
            <person name="Devos K.M."/>
            <person name="Dvorak J."/>
        </authorList>
    </citation>
    <scope>NUCLEOTIDE SEQUENCE [LARGE SCALE GENOMIC DNA]</scope>
    <source>
        <strain evidence="1">cv. AL8/78</strain>
    </source>
</reference>
<name>A0A453RTG2_AEGTS</name>
<reference evidence="2" key="1">
    <citation type="journal article" date="2014" name="Science">
        <title>Ancient hybridizations among the ancestral genomes of bread wheat.</title>
        <authorList>
            <consortium name="International Wheat Genome Sequencing Consortium,"/>
            <person name="Marcussen T."/>
            <person name="Sandve S.R."/>
            <person name="Heier L."/>
            <person name="Spannagl M."/>
            <person name="Pfeifer M."/>
            <person name="Jakobsen K.S."/>
            <person name="Wulff B.B."/>
            <person name="Steuernagel B."/>
            <person name="Mayer K.F."/>
            <person name="Olsen O.A."/>
        </authorList>
    </citation>
    <scope>NUCLEOTIDE SEQUENCE [LARGE SCALE GENOMIC DNA]</scope>
    <source>
        <strain evidence="2">cv. AL8/78</strain>
    </source>
</reference>
<dbReference type="AlphaFoldDB" id="A0A453RTG2"/>
<reference evidence="1" key="5">
    <citation type="journal article" date="2021" name="G3 (Bethesda)">
        <title>Aegilops tauschii genome assembly Aet v5.0 features greater sequence contiguity and improved annotation.</title>
        <authorList>
            <person name="Wang L."/>
            <person name="Zhu T."/>
            <person name="Rodriguez J.C."/>
            <person name="Deal K.R."/>
            <person name="Dubcovsky J."/>
            <person name="McGuire P.E."/>
            <person name="Lux T."/>
            <person name="Spannagl M."/>
            <person name="Mayer K.F.X."/>
            <person name="Baldrich P."/>
            <person name="Meyers B.C."/>
            <person name="Huo N."/>
            <person name="Gu Y.Q."/>
            <person name="Zhou H."/>
            <person name="Devos K.M."/>
            <person name="Bennetzen J.L."/>
            <person name="Unver T."/>
            <person name="Budak H."/>
            <person name="Gulick P.J."/>
            <person name="Galiba G."/>
            <person name="Kalapos B."/>
            <person name="Nelson D.R."/>
            <person name="Li P."/>
            <person name="You F.M."/>
            <person name="Luo M.C."/>
            <person name="Dvorak J."/>
        </authorList>
    </citation>
    <scope>NUCLEOTIDE SEQUENCE [LARGE SCALE GENOMIC DNA]</scope>
    <source>
        <strain evidence="1">cv. AL8/78</strain>
    </source>
</reference>
<dbReference type="EnsemblPlants" id="AET7Gv20693800.22">
    <property type="protein sequence ID" value="AET7Gv20693800.22"/>
    <property type="gene ID" value="AET7Gv20693800"/>
</dbReference>
<evidence type="ECO:0000313" key="1">
    <source>
        <dbReference type="EnsemblPlants" id="AET7Gv20693800.22"/>
    </source>
</evidence>